<organism evidence="3 4">
    <name type="scientific">Exserohilum turcicum (strain 28A)</name>
    <name type="common">Northern leaf blight fungus</name>
    <name type="synonym">Setosphaeria turcica</name>
    <dbReference type="NCBI Taxonomy" id="671987"/>
    <lineage>
        <taxon>Eukaryota</taxon>
        <taxon>Fungi</taxon>
        <taxon>Dikarya</taxon>
        <taxon>Ascomycota</taxon>
        <taxon>Pezizomycotina</taxon>
        <taxon>Dothideomycetes</taxon>
        <taxon>Pleosporomycetidae</taxon>
        <taxon>Pleosporales</taxon>
        <taxon>Pleosporineae</taxon>
        <taxon>Pleosporaceae</taxon>
        <taxon>Exserohilum</taxon>
    </lineage>
</organism>
<feature type="signal peptide" evidence="2">
    <location>
        <begin position="1"/>
        <end position="24"/>
    </location>
</feature>
<dbReference type="RefSeq" id="XP_008026970.1">
    <property type="nucleotide sequence ID" value="XM_008028779.1"/>
</dbReference>
<evidence type="ECO:0000313" key="4">
    <source>
        <dbReference type="Proteomes" id="UP000016935"/>
    </source>
</evidence>
<name>R0K8K0_EXST2</name>
<evidence type="ECO:0000256" key="2">
    <source>
        <dbReference type="SAM" id="SignalP"/>
    </source>
</evidence>
<accession>R0K8K0</accession>
<proteinExistence type="predicted"/>
<feature type="chain" id="PRO_5004344282" evidence="2">
    <location>
        <begin position="25"/>
        <end position="132"/>
    </location>
</feature>
<reference evidence="3 4" key="1">
    <citation type="journal article" date="2012" name="PLoS Pathog.">
        <title>Diverse lifestyles and strategies of plant pathogenesis encoded in the genomes of eighteen Dothideomycetes fungi.</title>
        <authorList>
            <person name="Ohm R.A."/>
            <person name="Feau N."/>
            <person name="Henrissat B."/>
            <person name="Schoch C.L."/>
            <person name="Horwitz B.A."/>
            <person name="Barry K.W."/>
            <person name="Condon B.J."/>
            <person name="Copeland A.C."/>
            <person name="Dhillon B."/>
            <person name="Glaser F."/>
            <person name="Hesse C.N."/>
            <person name="Kosti I."/>
            <person name="LaButti K."/>
            <person name="Lindquist E.A."/>
            <person name="Lucas S."/>
            <person name="Salamov A.A."/>
            <person name="Bradshaw R.E."/>
            <person name="Ciuffetti L."/>
            <person name="Hamelin R.C."/>
            <person name="Kema G.H.J."/>
            <person name="Lawrence C."/>
            <person name="Scott J.A."/>
            <person name="Spatafora J.W."/>
            <person name="Turgeon B.G."/>
            <person name="de Wit P.J.G.M."/>
            <person name="Zhong S."/>
            <person name="Goodwin S.B."/>
            <person name="Grigoriev I.V."/>
        </authorList>
    </citation>
    <scope>NUCLEOTIDE SEQUENCE [LARGE SCALE GENOMIC DNA]</scope>
    <source>
        <strain evidence="4">28A</strain>
    </source>
</reference>
<evidence type="ECO:0000256" key="1">
    <source>
        <dbReference type="SAM" id="MobiDB-lite"/>
    </source>
</evidence>
<protein>
    <submittedName>
        <fullName evidence="3">Uncharacterized protein</fullName>
    </submittedName>
</protein>
<dbReference type="Proteomes" id="UP000016935">
    <property type="component" value="Unassembled WGS sequence"/>
</dbReference>
<reference evidence="3 4" key="2">
    <citation type="journal article" date="2013" name="PLoS Genet.">
        <title>Comparative genome structure, secondary metabolite, and effector coding capacity across Cochliobolus pathogens.</title>
        <authorList>
            <person name="Condon B.J."/>
            <person name="Leng Y."/>
            <person name="Wu D."/>
            <person name="Bushley K.E."/>
            <person name="Ohm R.A."/>
            <person name="Otillar R."/>
            <person name="Martin J."/>
            <person name="Schackwitz W."/>
            <person name="Grimwood J."/>
            <person name="MohdZainudin N."/>
            <person name="Xue C."/>
            <person name="Wang R."/>
            <person name="Manning V.A."/>
            <person name="Dhillon B."/>
            <person name="Tu Z.J."/>
            <person name="Steffenson B.J."/>
            <person name="Salamov A."/>
            <person name="Sun H."/>
            <person name="Lowry S."/>
            <person name="LaButti K."/>
            <person name="Han J."/>
            <person name="Copeland A."/>
            <person name="Lindquist E."/>
            <person name="Barry K."/>
            <person name="Schmutz J."/>
            <person name="Baker S.E."/>
            <person name="Ciuffetti L.M."/>
            <person name="Grigoriev I.V."/>
            <person name="Zhong S."/>
            <person name="Turgeon B.G."/>
        </authorList>
    </citation>
    <scope>NUCLEOTIDE SEQUENCE [LARGE SCALE GENOMIC DNA]</scope>
    <source>
        <strain evidence="4">28A</strain>
    </source>
</reference>
<dbReference type="EMBL" id="KB908703">
    <property type="protein sequence ID" value="EOA84597.1"/>
    <property type="molecule type" value="Genomic_DNA"/>
</dbReference>
<keyword evidence="4" id="KW-1185">Reference proteome</keyword>
<feature type="region of interest" description="Disordered" evidence="1">
    <location>
        <begin position="79"/>
        <end position="104"/>
    </location>
</feature>
<sequence length="132" mass="14504">MTSWLSPPLLLLLLLCLLPPQTLSTPHRVNKSRPPALSRLCRTTALRYNLSTAREVVSLAHDIIFGLLCGEAVRFSCAPPGQNRDAQPPRLTGESRTPRPGRPVTLCQGQKYTRAWETHGVAAELIRLGAKS</sequence>
<keyword evidence="2" id="KW-0732">Signal</keyword>
<dbReference type="GeneID" id="19403592"/>
<dbReference type="HOGENOM" id="CLU_1918387_0_0_1"/>
<dbReference type="AlphaFoldDB" id="R0K8K0"/>
<evidence type="ECO:0000313" key="3">
    <source>
        <dbReference type="EMBL" id="EOA84597.1"/>
    </source>
</evidence>
<gene>
    <name evidence="3" type="ORF">SETTUDRAFT_31857</name>
</gene>